<evidence type="ECO:0000313" key="1">
    <source>
        <dbReference type="EMBL" id="SUZ73604.1"/>
    </source>
</evidence>
<name>A0A381Q3X6_9ZZZZ</name>
<dbReference type="InterPro" id="IPR005235">
    <property type="entry name" value="YmdB-like"/>
</dbReference>
<dbReference type="SUPFAM" id="SSF56300">
    <property type="entry name" value="Metallo-dependent phosphatases"/>
    <property type="match status" value="1"/>
</dbReference>
<dbReference type="AlphaFoldDB" id="A0A381Q3X6"/>
<evidence type="ECO:0008006" key="2">
    <source>
        <dbReference type="Google" id="ProtNLM"/>
    </source>
</evidence>
<sequence length="62" mass="6439">MIGEPGRDAVRALLPDLKPKEAIHFVICNGENTAGGYGITADTASELLGSGLDVFTLGTHPM</sequence>
<dbReference type="Gene3D" id="3.60.21.10">
    <property type="match status" value="1"/>
</dbReference>
<protein>
    <recommendedName>
        <fullName evidence="2">YmdB family metallophosphoesterase</fullName>
    </recommendedName>
</protein>
<proteinExistence type="predicted"/>
<organism evidence="1">
    <name type="scientific">marine metagenome</name>
    <dbReference type="NCBI Taxonomy" id="408172"/>
    <lineage>
        <taxon>unclassified sequences</taxon>
        <taxon>metagenomes</taxon>
        <taxon>ecological metagenomes</taxon>
    </lineage>
</organism>
<reference evidence="1" key="1">
    <citation type="submission" date="2018-05" db="EMBL/GenBank/DDBJ databases">
        <authorList>
            <person name="Lanie J.A."/>
            <person name="Ng W.-L."/>
            <person name="Kazmierczak K.M."/>
            <person name="Andrzejewski T.M."/>
            <person name="Davidsen T.M."/>
            <person name="Wayne K.J."/>
            <person name="Tettelin H."/>
            <person name="Glass J.I."/>
            <person name="Rusch D."/>
            <person name="Podicherti R."/>
            <person name="Tsui H.-C.T."/>
            <person name="Winkler M.E."/>
        </authorList>
    </citation>
    <scope>NUCLEOTIDE SEQUENCE</scope>
</reference>
<gene>
    <name evidence="1" type="ORF">METZ01_LOCUS26458</name>
</gene>
<dbReference type="InterPro" id="IPR029052">
    <property type="entry name" value="Metallo-depent_PP-like"/>
</dbReference>
<accession>A0A381Q3X6</accession>
<dbReference type="GO" id="GO:0004113">
    <property type="term" value="F:2',3'-cyclic-nucleotide 3'-phosphodiesterase activity"/>
    <property type="evidence" value="ECO:0007669"/>
    <property type="project" value="TreeGrafter"/>
</dbReference>
<dbReference type="PANTHER" id="PTHR36303:SF1">
    <property type="entry name" value="2',3'-CYCLIC-NUCLEOTIDE 2'-PHOSPHODIESTERASE"/>
    <property type="match status" value="1"/>
</dbReference>
<dbReference type="Pfam" id="PF13277">
    <property type="entry name" value="YmdB"/>
    <property type="match status" value="1"/>
</dbReference>
<dbReference type="EMBL" id="UINC01001183">
    <property type="protein sequence ID" value="SUZ73604.1"/>
    <property type="molecule type" value="Genomic_DNA"/>
</dbReference>
<dbReference type="PANTHER" id="PTHR36303">
    <property type="entry name" value="2',3'-CYCLIC-NUCLEOTIDE 2'-PHOSPHODIESTERASE"/>
    <property type="match status" value="1"/>
</dbReference>